<protein>
    <submittedName>
        <fullName evidence="5">Transcriptional regulator GlxA family with amidase domain</fullName>
    </submittedName>
</protein>
<dbReference type="Gene3D" id="3.40.50.880">
    <property type="match status" value="1"/>
</dbReference>
<dbReference type="GO" id="GO:0003700">
    <property type="term" value="F:DNA-binding transcription factor activity"/>
    <property type="evidence" value="ECO:0007669"/>
    <property type="project" value="InterPro"/>
</dbReference>
<keyword evidence="1" id="KW-0805">Transcription regulation</keyword>
<keyword evidence="3" id="KW-0804">Transcription</keyword>
<dbReference type="Gene3D" id="1.10.10.60">
    <property type="entry name" value="Homeodomain-like"/>
    <property type="match status" value="1"/>
</dbReference>
<evidence type="ECO:0000256" key="3">
    <source>
        <dbReference type="ARBA" id="ARBA00023163"/>
    </source>
</evidence>
<dbReference type="InterPro" id="IPR052158">
    <property type="entry name" value="INH-QAR"/>
</dbReference>
<accession>A0A3E0GXN0</accession>
<sequence>MATPLPAGPAPSYGRLWRALPHGERAVVMHTDTAPTSGGSRPTLSRGRFRHVIALVVPTDAVSLDIDVVRQVFGPRAAAESDVAGQYEVMLCGERSDTESDKLASLERLVTADTVIVPGVENPLAPRSTALIDALRAAYAAGARMVGFGSGVFLLGYAGVLDGRRATTHWRYAREFRDIFPNSRLDTELPHVDDERVHTGGGVLSGVHLALHLLAMDVGRGRAEAVGRAVIAAPWRADARTRREQDREPMAPVMTWLREHLHEPLSLARVAEESYISERSLVRKFRAATGTTIFDWVNRERIDRAKLLLETTDHPISDIAAMVGFGSPETLRRNFQRHVGTTARSYRHKFRHAGARADRD</sequence>
<dbReference type="Proteomes" id="UP000256269">
    <property type="component" value="Unassembled WGS sequence"/>
</dbReference>
<feature type="domain" description="HTH araC/xylS-type" evidence="4">
    <location>
        <begin position="251"/>
        <end position="349"/>
    </location>
</feature>
<dbReference type="InterPro" id="IPR009057">
    <property type="entry name" value="Homeodomain-like_sf"/>
</dbReference>
<dbReference type="InterPro" id="IPR002818">
    <property type="entry name" value="DJ-1/PfpI"/>
</dbReference>
<name>A0A3E0GXN0_9PSEU</name>
<dbReference type="SUPFAM" id="SSF52317">
    <property type="entry name" value="Class I glutamine amidotransferase-like"/>
    <property type="match status" value="1"/>
</dbReference>
<dbReference type="InterPro" id="IPR018060">
    <property type="entry name" value="HTH_AraC"/>
</dbReference>
<evidence type="ECO:0000313" key="5">
    <source>
        <dbReference type="EMBL" id="REH33150.1"/>
    </source>
</evidence>
<reference evidence="5 6" key="1">
    <citation type="submission" date="2018-08" db="EMBL/GenBank/DDBJ databases">
        <title>Genomic Encyclopedia of Archaeal and Bacterial Type Strains, Phase II (KMG-II): from individual species to whole genera.</title>
        <authorList>
            <person name="Goeker M."/>
        </authorList>
    </citation>
    <scope>NUCLEOTIDE SEQUENCE [LARGE SCALE GENOMIC DNA]</scope>
    <source>
        <strain evidence="5 6">DSM 45791</strain>
    </source>
</reference>
<evidence type="ECO:0000256" key="1">
    <source>
        <dbReference type="ARBA" id="ARBA00023015"/>
    </source>
</evidence>
<proteinExistence type="predicted"/>
<dbReference type="Pfam" id="PF12833">
    <property type="entry name" value="HTH_18"/>
    <property type="match status" value="1"/>
</dbReference>
<dbReference type="GO" id="GO:0043565">
    <property type="term" value="F:sequence-specific DNA binding"/>
    <property type="evidence" value="ECO:0007669"/>
    <property type="project" value="InterPro"/>
</dbReference>
<dbReference type="RefSeq" id="WP_170218079.1">
    <property type="nucleotide sequence ID" value="NZ_CP144375.1"/>
</dbReference>
<organism evidence="5 6">
    <name type="scientific">Kutzneria buriramensis</name>
    <dbReference type="NCBI Taxonomy" id="1045776"/>
    <lineage>
        <taxon>Bacteria</taxon>
        <taxon>Bacillati</taxon>
        <taxon>Actinomycetota</taxon>
        <taxon>Actinomycetes</taxon>
        <taxon>Pseudonocardiales</taxon>
        <taxon>Pseudonocardiaceae</taxon>
        <taxon>Kutzneria</taxon>
    </lineage>
</organism>
<dbReference type="AlphaFoldDB" id="A0A3E0GXN0"/>
<dbReference type="PROSITE" id="PS01124">
    <property type="entry name" value="HTH_ARAC_FAMILY_2"/>
    <property type="match status" value="1"/>
</dbReference>
<dbReference type="SUPFAM" id="SSF46689">
    <property type="entry name" value="Homeodomain-like"/>
    <property type="match status" value="2"/>
</dbReference>
<dbReference type="EMBL" id="QUNO01000020">
    <property type="protein sequence ID" value="REH33150.1"/>
    <property type="molecule type" value="Genomic_DNA"/>
</dbReference>
<keyword evidence="2" id="KW-0238">DNA-binding</keyword>
<dbReference type="Pfam" id="PF01965">
    <property type="entry name" value="DJ-1_PfpI"/>
    <property type="match status" value="1"/>
</dbReference>
<dbReference type="InterPro" id="IPR018062">
    <property type="entry name" value="HTH_AraC-typ_CS"/>
</dbReference>
<dbReference type="PANTHER" id="PTHR43130:SF3">
    <property type="entry name" value="HTH-TYPE TRANSCRIPTIONAL REGULATOR RV1931C"/>
    <property type="match status" value="1"/>
</dbReference>
<evidence type="ECO:0000256" key="2">
    <source>
        <dbReference type="ARBA" id="ARBA00023125"/>
    </source>
</evidence>
<dbReference type="PANTHER" id="PTHR43130">
    <property type="entry name" value="ARAC-FAMILY TRANSCRIPTIONAL REGULATOR"/>
    <property type="match status" value="1"/>
</dbReference>
<gene>
    <name evidence="5" type="ORF">BCF44_120222</name>
</gene>
<evidence type="ECO:0000259" key="4">
    <source>
        <dbReference type="PROSITE" id="PS01124"/>
    </source>
</evidence>
<keyword evidence="6" id="KW-1185">Reference proteome</keyword>
<comment type="caution">
    <text evidence="5">The sequence shown here is derived from an EMBL/GenBank/DDBJ whole genome shotgun (WGS) entry which is preliminary data.</text>
</comment>
<dbReference type="SMART" id="SM00342">
    <property type="entry name" value="HTH_ARAC"/>
    <property type="match status" value="1"/>
</dbReference>
<dbReference type="PROSITE" id="PS00041">
    <property type="entry name" value="HTH_ARAC_FAMILY_1"/>
    <property type="match status" value="1"/>
</dbReference>
<dbReference type="InterPro" id="IPR029062">
    <property type="entry name" value="Class_I_gatase-like"/>
</dbReference>
<evidence type="ECO:0000313" key="6">
    <source>
        <dbReference type="Proteomes" id="UP000256269"/>
    </source>
</evidence>